<sequence length="210" mass="22796">MQIHNIILGDYQTNSYCVTANEDAADCLVIDTGLSPQPLIDFIKEKNLNPIAVILTHGHADHIAGLNLLRENWPDIKVAIHVQDADMLNDTQANLSALTGASFETEPADIIIEEDGPIEFAGIKFDVMHTPGHTQGGICLYAKDDGILFAGDTLFAMSIGRTDFPGGSMGQLIEGIKKKLCPLPDETVVYPGHGPGTTIEREKISNQYLR</sequence>
<dbReference type="AlphaFoldDB" id="A0A0F9BX53"/>
<dbReference type="EMBL" id="LAZR01049708">
    <property type="protein sequence ID" value="KKK89011.1"/>
    <property type="molecule type" value="Genomic_DNA"/>
</dbReference>
<evidence type="ECO:0000256" key="3">
    <source>
        <dbReference type="ARBA" id="ARBA00022801"/>
    </source>
</evidence>
<reference evidence="6" key="1">
    <citation type="journal article" date="2015" name="Nature">
        <title>Complex archaea that bridge the gap between prokaryotes and eukaryotes.</title>
        <authorList>
            <person name="Spang A."/>
            <person name="Saw J.H."/>
            <person name="Jorgensen S.L."/>
            <person name="Zaremba-Niedzwiedzka K."/>
            <person name="Martijn J."/>
            <person name="Lind A.E."/>
            <person name="van Eijk R."/>
            <person name="Schleper C."/>
            <person name="Guy L."/>
            <person name="Ettema T.J."/>
        </authorList>
    </citation>
    <scope>NUCLEOTIDE SEQUENCE</scope>
</reference>
<dbReference type="Pfam" id="PF00753">
    <property type="entry name" value="Lactamase_B"/>
    <property type="match status" value="1"/>
</dbReference>
<comment type="caution">
    <text evidence="6">The sequence shown here is derived from an EMBL/GenBank/DDBJ whole genome shotgun (WGS) entry which is preliminary data.</text>
</comment>
<proteinExistence type="predicted"/>
<keyword evidence="3" id="KW-0378">Hydrolase</keyword>
<dbReference type="PANTHER" id="PTHR46233">
    <property type="entry name" value="HYDROXYACYLGLUTATHIONE HYDROLASE GLOC"/>
    <property type="match status" value="1"/>
</dbReference>
<evidence type="ECO:0000259" key="5">
    <source>
        <dbReference type="SMART" id="SM00849"/>
    </source>
</evidence>
<protein>
    <recommendedName>
        <fullName evidence="5">Metallo-beta-lactamase domain-containing protein</fullName>
    </recommendedName>
</protein>
<dbReference type="GO" id="GO:0016787">
    <property type="term" value="F:hydrolase activity"/>
    <property type="evidence" value="ECO:0007669"/>
    <property type="project" value="UniProtKB-KW"/>
</dbReference>
<keyword evidence="4" id="KW-0862">Zinc</keyword>
<dbReference type="PANTHER" id="PTHR46233:SF3">
    <property type="entry name" value="HYDROXYACYLGLUTATHIONE HYDROLASE GLOC"/>
    <property type="match status" value="1"/>
</dbReference>
<dbReference type="InterPro" id="IPR001279">
    <property type="entry name" value="Metallo-B-lactamas"/>
</dbReference>
<dbReference type="GO" id="GO:0046872">
    <property type="term" value="F:metal ion binding"/>
    <property type="evidence" value="ECO:0007669"/>
    <property type="project" value="UniProtKB-KW"/>
</dbReference>
<evidence type="ECO:0000256" key="4">
    <source>
        <dbReference type="ARBA" id="ARBA00022833"/>
    </source>
</evidence>
<accession>A0A0F9BX53</accession>
<dbReference type="SMART" id="SM00849">
    <property type="entry name" value="Lactamase_B"/>
    <property type="match status" value="1"/>
</dbReference>
<evidence type="ECO:0000256" key="1">
    <source>
        <dbReference type="ARBA" id="ARBA00001947"/>
    </source>
</evidence>
<comment type="cofactor">
    <cofactor evidence="1">
        <name>Zn(2+)</name>
        <dbReference type="ChEBI" id="CHEBI:29105"/>
    </cofactor>
</comment>
<dbReference type="Gene3D" id="3.60.15.10">
    <property type="entry name" value="Ribonuclease Z/Hydroxyacylglutathione hydrolase-like"/>
    <property type="match status" value="1"/>
</dbReference>
<dbReference type="SUPFAM" id="SSF56281">
    <property type="entry name" value="Metallo-hydrolase/oxidoreductase"/>
    <property type="match status" value="1"/>
</dbReference>
<evidence type="ECO:0000313" key="6">
    <source>
        <dbReference type="EMBL" id="KKK89011.1"/>
    </source>
</evidence>
<dbReference type="InterPro" id="IPR051453">
    <property type="entry name" value="MBL_Glyoxalase_II"/>
</dbReference>
<feature type="domain" description="Metallo-beta-lactamase" evidence="5">
    <location>
        <begin position="12"/>
        <end position="193"/>
    </location>
</feature>
<organism evidence="6">
    <name type="scientific">marine sediment metagenome</name>
    <dbReference type="NCBI Taxonomy" id="412755"/>
    <lineage>
        <taxon>unclassified sequences</taxon>
        <taxon>metagenomes</taxon>
        <taxon>ecological metagenomes</taxon>
    </lineage>
</organism>
<name>A0A0F9BX53_9ZZZZ</name>
<dbReference type="CDD" id="cd06262">
    <property type="entry name" value="metallo-hydrolase-like_MBL-fold"/>
    <property type="match status" value="1"/>
</dbReference>
<evidence type="ECO:0000256" key="2">
    <source>
        <dbReference type="ARBA" id="ARBA00022723"/>
    </source>
</evidence>
<dbReference type="InterPro" id="IPR036866">
    <property type="entry name" value="RibonucZ/Hydroxyglut_hydro"/>
</dbReference>
<keyword evidence="2" id="KW-0479">Metal-binding</keyword>
<gene>
    <name evidence="6" type="ORF">LCGC14_2737410</name>
</gene>